<keyword evidence="1" id="KW-0812">Transmembrane</keyword>
<accession>A0A936F201</accession>
<name>A0A936F201_9BACT</name>
<keyword evidence="1" id="KW-1133">Transmembrane helix</keyword>
<evidence type="ECO:0000313" key="3">
    <source>
        <dbReference type="Proteomes" id="UP000709959"/>
    </source>
</evidence>
<feature type="transmembrane region" description="Helical" evidence="1">
    <location>
        <begin position="46"/>
        <end position="65"/>
    </location>
</feature>
<proteinExistence type="predicted"/>
<dbReference type="Proteomes" id="UP000709959">
    <property type="component" value="Unassembled WGS sequence"/>
</dbReference>
<dbReference type="EMBL" id="JADKCH010000004">
    <property type="protein sequence ID" value="MBK8572326.1"/>
    <property type="molecule type" value="Genomic_DNA"/>
</dbReference>
<protein>
    <submittedName>
        <fullName evidence="2">Uncharacterized protein</fullName>
    </submittedName>
</protein>
<reference evidence="2 3" key="1">
    <citation type="submission" date="2020-10" db="EMBL/GenBank/DDBJ databases">
        <title>Connecting structure to function with the recovery of over 1000 high-quality activated sludge metagenome-assembled genomes encoding full-length rRNA genes using long-read sequencing.</title>
        <authorList>
            <person name="Singleton C.M."/>
            <person name="Petriglieri F."/>
            <person name="Kristensen J.M."/>
            <person name="Kirkegaard R.H."/>
            <person name="Michaelsen T.Y."/>
            <person name="Andersen M.H."/>
            <person name="Karst S.M."/>
            <person name="Dueholm M.S."/>
            <person name="Nielsen P.H."/>
            <person name="Albertsen M."/>
        </authorList>
    </citation>
    <scope>NUCLEOTIDE SEQUENCE [LARGE SCALE GENOMIC DNA]</scope>
    <source>
        <strain evidence="2">OdNE_18-Q3-R46-58_MAXAC.008</strain>
    </source>
</reference>
<sequence length="116" mass="12357">MPFLVFYFILFVVLIFQGTHVAGEIKTPLGTLPEEVGQNPVAAARWGILLITVGFFGAILGLLGFRAPGLAALRPAFMAVGLGVLALYGLWVIVLGRRPEFIGKPAAADDHGHGHH</sequence>
<comment type="caution">
    <text evidence="2">The sequence shown here is derived from an EMBL/GenBank/DDBJ whole genome shotgun (WGS) entry which is preliminary data.</text>
</comment>
<evidence type="ECO:0000313" key="2">
    <source>
        <dbReference type="EMBL" id="MBK8572326.1"/>
    </source>
</evidence>
<gene>
    <name evidence="2" type="ORF">IPN91_06680</name>
</gene>
<dbReference type="AlphaFoldDB" id="A0A936F201"/>
<feature type="transmembrane region" description="Helical" evidence="1">
    <location>
        <begin position="77"/>
        <end position="96"/>
    </location>
</feature>
<keyword evidence="1" id="KW-0472">Membrane</keyword>
<organism evidence="2 3">
    <name type="scientific">Candidatus Geothrix odensensis</name>
    <dbReference type="NCBI Taxonomy" id="2954440"/>
    <lineage>
        <taxon>Bacteria</taxon>
        <taxon>Pseudomonadati</taxon>
        <taxon>Acidobacteriota</taxon>
        <taxon>Holophagae</taxon>
        <taxon>Holophagales</taxon>
        <taxon>Holophagaceae</taxon>
        <taxon>Geothrix</taxon>
    </lineage>
</organism>
<evidence type="ECO:0000256" key="1">
    <source>
        <dbReference type="SAM" id="Phobius"/>
    </source>
</evidence>